<feature type="transmembrane region" description="Helical" evidence="7">
    <location>
        <begin position="335"/>
        <end position="355"/>
    </location>
</feature>
<dbReference type="RefSeq" id="WP_380963170.1">
    <property type="nucleotide sequence ID" value="NZ_JBHTCO010000002.1"/>
</dbReference>
<keyword evidence="5 7" id="KW-1133">Transmembrane helix</keyword>
<feature type="transmembrane region" description="Helical" evidence="7">
    <location>
        <begin position="39"/>
        <end position="58"/>
    </location>
</feature>
<feature type="transmembrane region" description="Helical" evidence="7">
    <location>
        <begin position="270"/>
        <end position="299"/>
    </location>
</feature>
<feature type="transmembrane region" description="Helical" evidence="7">
    <location>
        <begin position="231"/>
        <end position="250"/>
    </location>
</feature>
<dbReference type="PANTHER" id="PTHR42810">
    <property type="entry name" value="PURINE PERMEASE C1399.01C-RELATED"/>
    <property type="match status" value="1"/>
</dbReference>
<keyword evidence="9" id="KW-1185">Reference proteome</keyword>
<feature type="transmembrane region" description="Helical" evidence="7">
    <location>
        <begin position="396"/>
        <end position="415"/>
    </location>
</feature>
<evidence type="ECO:0000256" key="2">
    <source>
        <dbReference type="ARBA" id="ARBA00008821"/>
    </source>
</evidence>
<keyword evidence="3" id="KW-0813">Transport</keyword>
<feature type="transmembrane region" description="Helical" evidence="7">
    <location>
        <begin position="367"/>
        <end position="390"/>
    </location>
</feature>
<comment type="caution">
    <text evidence="8">The sequence shown here is derived from an EMBL/GenBank/DDBJ whole genome shotgun (WGS) entry which is preliminary data.</text>
</comment>
<protein>
    <submittedName>
        <fullName evidence="8">Purine/pyrimidine permease</fullName>
    </submittedName>
</protein>
<feature type="transmembrane region" description="Helical" evidence="7">
    <location>
        <begin position="70"/>
        <end position="87"/>
    </location>
</feature>
<evidence type="ECO:0000256" key="3">
    <source>
        <dbReference type="ARBA" id="ARBA00022448"/>
    </source>
</evidence>
<accession>A0ABW2PR50</accession>
<sequence length="430" mass="46270">MGKNLLSSIQWAVFILAGSIITPISVAAAFHFSPEETSALLQRTFFLVGATSLLQGLFGHKLPLMEGPAGLWWGVFLTYAGVAISSHSSIQGTLTSLELGLLASGLLFILLSCFNLIKYVRKLFTPTITGIYLVLLTIQLSGPFIQGILGIEGNKMNWKVMLAAVLTLLLSIVFSRSKSRFLQNYSILLSLAIGWILYNLFGLKTNAPHVSQVFALPKIFVWGWPTFNLSIFITALLTTFLLLTNLLASVDAVKEVTHSNKKINLNMTGFVMGINQIIAGLFSAVGGVAISGSAGFILTTRIKERLPFLVGSAIILVMSFFPIVMNIFASLPDSIGYGTMFISMASIAGLGFKTFKASVNNESKVTVMSIAFMAGAGMMLIPSGALNMLPSTVSSLLTNGLVIGVIIAIILEQLFKEKKPEKLSDQIGVK</sequence>
<organism evidence="8 9">
    <name type="scientific">Scopulibacillus cellulosilyticus</name>
    <dbReference type="NCBI Taxonomy" id="2665665"/>
    <lineage>
        <taxon>Bacteria</taxon>
        <taxon>Bacillati</taxon>
        <taxon>Bacillota</taxon>
        <taxon>Bacilli</taxon>
        <taxon>Bacillales</taxon>
        <taxon>Sporolactobacillaceae</taxon>
        <taxon>Scopulibacillus</taxon>
    </lineage>
</organism>
<dbReference type="EMBL" id="JBHTCO010000002">
    <property type="protein sequence ID" value="MFC7391812.1"/>
    <property type="molecule type" value="Genomic_DNA"/>
</dbReference>
<dbReference type="NCBIfam" id="NF037981">
    <property type="entry name" value="NCS2_1"/>
    <property type="match status" value="1"/>
</dbReference>
<evidence type="ECO:0000313" key="9">
    <source>
        <dbReference type="Proteomes" id="UP001596505"/>
    </source>
</evidence>
<comment type="subcellular location">
    <subcellularLocation>
        <location evidence="1">Membrane</location>
        <topology evidence="1">Multi-pass membrane protein</topology>
    </subcellularLocation>
</comment>
<feature type="transmembrane region" description="Helical" evidence="7">
    <location>
        <begin position="12"/>
        <end position="33"/>
    </location>
</feature>
<dbReference type="InterPro" id="IPR006043">
    <property type="entry name" value="NCS2"/>
</dbReference>
<dbReference type="PANTHER" id="PTHR42810:SF1">
    <property type="entry name" value="PURINE PERMEASE YWDJ-RELATED"/>
    <property type="match status" value="1"/>
</dbReference>
<name>A0ABW2PR50_9BACL</name>
<feature type="transmembrane region" description="Helical" evidence="7">
    <location>
        <begin position="99"/>
        <end position="117"/>
    </location>
</feature>
<evidence type="ECO:0000256" key="4">
    <source>
        <dbReference type="ARBA" id="ARBA00022692"/>
    </source>
</evidence>
<keyword evidence="6 7" id="KW-0472">Membrane</keyword>
<feature type="transmembrane region" description="Helical" evidence="7">
    <location>
        <begin position="156"/>
        <end position="174"/>
    </location>
</feature>
<evidence type="ECO:0000256" key="5">
    <source>
        <dbReference type="ARBA" id="ARBA00022989"/>
    </source>
</evidence>
<proteinExistence type="inferred from homology"/>
<evidence type="ECO:0000256" key="7">
    <source>
        <dbReference type="SAM" id="Phobius"/>
    </source>
</evidence>
<dbReference type="Pfam" id="PF00860">
    <property type="entry name" value="Xan_ur_permease"/>
    <property type="match status" value="1"/>
</dbReference>
<comment type="similarity">
    <text evidence="2">Belongs to the nucleobase:cation symporter-2 (NCS2) (TC 2.A.40) family.</text>
</comment>
<feature type="transmembrane region" description="Helical" evidence="7">
    <location>
        <begin position="129"/>
        <end position="150"/>
    </location>
</feature>
<gene>
    <name evidence="8" type="ORF">ACFQRG_02235</name>
</gene>
<reference evidence="9" key="1">
    <citation type="journal article" date="2019" name="Int. J. Syst. Evol. Microbiol.">
        <title>The Global Catalogue of Microorganisms (GCM) 10K type strain sequencing project: providing services to taxonomists for standard genome sequencing and annotation.</title>
        <authorList>
            <consortium name="The Broad Institute Genomics Platform"/>
            <consortium name="The Broad Institute Genome Sequencing Center for Infectious Disease"/>
            <person name="Wu L."/>
            <person name="Ma J."/>
        </authorList>
    </citation>
    <scope>NUCLEOTIDE SEQUENCE [LARGE SCALE GENOMIC DNA]</scope>
    <source>
        <strain evidence="9">CGMCC 1.16305</strain>
    </source>
</reference>
<evidence type="ECO:0000313" key="8">
    <source>
        <dbReference type="EMBL" id="MFC7391812.1"/>
    </source>
</evidence>
<evidence type="ECO:0000256" key="6">
    <source>
        <dbReference type="ARBA" id="ARBA00023136"/>
    </source>
</evidence>
<dbReference type="Proteomes" id="UP001596505">
    <property type="component" value="Unassembled WGS sequence"/>
</dbReference>
<feature type="transmembrane region" description="Helical" evidence="7">
    <location>
        <begin position="181"/>
        <end position="201"/>
    </location>
</feature>
<keyword evidence="4 7" id="KW-0812">Transmembrane</keyword>
<evidence type="ECO:0000256" key="1">
    <source>
        <dbReference type="ARBA" id="ARBA00004141"/>
    </source>
</evidence>
<feature type="transmembrane region" description="Helical" evidence="7">
    <location>
        <begin position="306"/>
        <end position="329"/>
    </location>
</feature>